<comment type="caution">
    <text evidence="1">The sequence shown here is derived from an EMBL/GenBank/DDBJ whole genome shotgun (WGS) entry which is preliminary data.</text>
</comment>
<name>A0AAW4WF39_9FIRM</name>
<proteinExistence type="predicted"/>
<accession>A0AAW4WF39</accession>
<evidence type="ECO:0000313" key="2">
    <source>
        <dbReference type="Proteomes" id="UP001198893"/>
    </source>
</evidence>
<dbReference type="AlphaFoldDB" id="A0AAW4WF39"/>
<protein>
    <submittedName>
        <fullName evidence="1">Uncharacterized protein</fullName>
    </submittedName>
</protein>
<organism evidence="1 2">
    <name type="scientific">Roseburia amylophila</name>
    <dbReference type="NCBI Taxonomy" id="2981794"/>
    <lineage>
        <taxon>Bacteria</taxon>
        <taxon>Bacillati</taxon>
        <taxon>Bacillota</taxon>
        <taxon>Clostridia</taxon>
        <taxon>Lachnospirales</taxon>
        <taxon>Lachnospiraceae</taxon>
        <taxon>Roseburia</taxon>
    </lineage>
</organism>
<gene>
    <name evidence="1" type="ORF">LKD47_09670</name>
</gene>
<dbReference type="EMBL" id="JAJEQW010000010">
    <property type="protein sequence ID" value="MCC2242563.1"/>
    <property type="molecule type" value="Genomic_DNA"/>
</dbReference>
<sequence length="58" mass="6814">MAKEKKKELLPGYHWECKYCDGRLAKQSPYEEKKFMVCASCGAEWEDCKIPVPDESIW</sequence>
<evidence type="ECO:0000313" key="1">
    <source>
        <dbReference type="EMBL" id="MCC2242563.1"/>
    </source>
</evidence>
<reference evidence="1" key="1">
    <citation type="submission" date="2021-10" db="EMBL/GenBank/DDBJ databases">
        <title>Anaerobic single-cell dispensing facilitates the cultivation of human gut bacteria.</title>
        <authorList>
            <person name="Afrizal A."/>
        </authorList>
    </citation>
    <scope>NUCLEOTIDE SEQUENCE</scope>
    <source>
        <strain evidence="1">CLA-AA-H204</strain>
    </source>
</reference>
<dbReference type="Proteomes" id="UP001198893">
    <property type="component" value="Unassembled WGS sequence"/>
</dbReference>
<dbReference type="RefSeq" id="WP_158577471.1">
    <property type="nucleotide sequence ID" value="NZ_JAJEQW010000010.1"/>
</dbReference>